<evidence type="ECO:0000256" key="4">
    <source>
        <dbReference type="ARBA" id="ARBA00022827"/>
    </source>
</evidence>
<evidence type="ECO:0000256" key="1">
    <source>
        <dbReference type="ARBA" id="ARBA00001974"/>
    </source>
</evidence>
<comment type="cofactor">
    <cofactor evidence="1">
        <name>FAD</name>
        <dbReference type="ChEBI" id="CHEBI:57692"/>
    </cofactor>
</comment>
<dbReference type="Pfam" id="PF05199">
    <property type="entry name" value="GMC_oxred_C"/>
    <property type="match status" value="1"/>
</dbReference>
<accession>A0A9P5TGC6</accession>
<dbReference type="GO" id="GO:0016614">
    <property type="term" value="F:oxidoreductase activity, acting on CH-OH group of donors"/>
    <property type="evidence" value="ECO:0007669"/>
    <property type="project" value="InterPro"/>
</dbReference>
<dbReference type="PANTHER" id="PTHR42784:SF1">
    <property type="entry name" value="PYRANOSE 2-OXIDASE"/>
    <property type="match status" value="1"/>
</dbReference>
<dbReference type="InterPro" id="IPR007867">
    <property type="entry name" value="GMC_OxRtase_C"/>
</dbReference>
<comment type="similarity">
    <text evidence="2">Belongs to the GMC oxidoreductase family.</text>
</comment>
<dbReference type="AlphaFoldDB" id="A0A9P5TGC6"/>
<keyword evidence="3" id="KW-0285">Flavoprotein</keyword>
<dbReference type="InterPro" id="IPR036188">
    <property type="entry name" value="FAD/NAD-bd_sf"/>
</dbReference>
<sequence length="69" mass="7280">MPGIVHEASLIPLGKGNKCPVDENYKVKGVSNVYVTGAALFPTSGSWNPTMTMCGFAQDLAIKLTPKAN</sequence>
<evidence type="ECO:0000313" key="7">
    <source>
        <dbReference type="EMBL" id="KAF8874311.1"/>
    </source>
</evidence>
<dbReference type="Proteomes" id="UP000724874">
    <property type="component" value="Unassembled WGS sequence"/>
</dbReference>
<evidence type="ECO:0000256" key="3">
    <source>
        <dbReference type="ARBA" id="ARBA00022630"/>
    </source>
</evidence>
<dbReference type="OrthoDB" id="167809at2759"/>
<gene>
    <name evidence="7" type="ORF">CPB84DRAFT_1853642</name>
</gene>
<dbReference type="EMBL" id="JADNYJ010000216">
    <property type="protein sequence ID" value="KAF8874311.1"/>
    <property type="molecule type" value="Genomic_DNA"/>
</dbReference>
<keyword evidence="8" id="KW-1185">Reference proteome</keyword>
<organism evidence="7 8">
    <name type="scientific">Gymnopilus junonius</name>
    <name type="common">Spectacular rustgill mushroom</name>
    <name type="synonym">Gymnopilus spectabilis subsp. junonius</name>
    <dbReference type="NCBI Taxonomy" id="109634"/>
    <lineage>
        <taxon>Eukaryota</taxon>
        <taxon>Fungi</taxon>
        <taxon>Dikarya</taxon>
        <taxon>Basidiomycota</taxon>
        <taxon>Agaricomycotina</taxon>
        <taxon>Agaricomycetes</taxon>
        <taxon>Agaricomycetidae</taxon>
        <taxon>Agaricales</taxon>
        <taxon>Agaricineae</taxon>
        <taxon>Hymenogastraceae</taxon>
        <taxon>Gymnopilus</taxon>
    </lineage>
</organism>
<keyword evidence="4" id="KW-0274">FAD</keyword>
<reference evidence="7" key="1">
    <citation type="submission" date="2020-11" db="EMBL/GenBank/DDBJ databases">
        <authorList>
            <consortium name="DOE Joint Genome Institute"/>
            <person name="Ahrendt S."/>
            <person name="Riley R."/>
            <person name="Andreopoulos W."/>
            <person name="LaButti K."/>
            <person name="Pangilinan J."/>
            <person name="Ruiz-duenas F.J."/>
            <person name="Barrasa J.M."/>
            <person name="Sanchez-Garcia M."/>
            <person name="Camarero S."/>
            <person name="Miyauchi S."/>
            <person name="Serrano A."/>
            <person name="Linde D."/>
            <person name="Babiker R."/>
            <person name="Drula E."/>
            <person name="Ayuso-Fernandez I."/>
            <person name="Pacheco R."/>
            <person name="Padilla G."/>
            <person name="Ferreira P."/>
            <person name="Barriuso J."/>
            <person name="Kellner H."/>
            <person name="Castanera R."/>
            <person name="Alfaro M."/>
            <person name="Ramirez L."/>
            <person name="Pisabarro A.G."/>
            <person name="Kuo A."/>
            <person name="Tritt A."/>
            <person name="Lipzen A."/>
            <person name="He G."/>
            <person name="Yan M."/>
            <person name="Ng V."/>
            <person name="Cullen D."/>
            <person name="Martin F."/>
            <person name="Rosso M.-N."/>
            <person name="Henrissat B."/>
            <person name="Hibbett D."/>
            <person name="Martinez A.T."/>
            <person name="Grigoriev I.V."/>
        </authorList>
    </citation>
    <scope>NUCLEOTIDE SEQUENCE</scope>
    <source>
        <strain evidence="7">AH 44721</strain>
    </source>
</reference>
<comment type="caution">
    <text evidence="7">The sequence shown here is derived from an EMBL/GenBank/DDBJ whole genome shotgun (WGS) entry which is preliminary data.</text>
</comment>
<name>A0A9P5TGC6_GYMJU</name>
<keyword evidence="5" id="KW-0560">Oxidoreductase</keyword>
<proteinExistence type="inferred from homology"/>
<evidence type="ECO:0000256" key="2">
    <source>
        <dbReference type="ARBA" id="ARBA00010790"/>
    </source>
</evidence>
<dbReference type="Gene3D" id="3.50.50.60">
    <property type="entry name" value="FAD/NAD(P)-binding domain"/>
    <property type="match status" value="1"/>
</dbReference>
<dbReference type="PANTHER" id="PTHR42784">
    <property type="entry name" value="PYRANOSE 2-OXIDASE"/>
    <property type="match status" value="1"/>
</dbReference>
<evidence type="ECO:0000259" key="6">
    <source>
        <dbReference type="Pfam" id="PF05199"/>
    </source>
</evidence>
<dbReference type="SUPFAM" id="SSF51905">
    <property type="entry name" value="FAD/NAD(P)-binding domain"/>
    <property type="match status" value="1"/>
</dbReference>
<evidence type="ECO:0000313" key="8">
    <source>
        <dbReference type="Proteomes" id="UP000724874"/>
    </source>
</evidence>
<evidence type="ECO:0000256" key="5">
    <source>
        <dbReference type="ARBA" id="ARBA00023002"/>
    </source>
</evidence>
<feature type="domain" description="Glucose-methanol-choline oxidoreductase C-terminal" evidence="6">
    <location>
        <begin position="4"/>
        <end position="57"/>
    </location>
</feature>
<dbReference type="InterPro" id="IPR051473">
    <property type="entry name" value="P2Ox-like"/>
</dbReference>
<protein>
    <recommendedName>
        <fullName evidence="6">Glucose-methanol-choline oxidoreductase C-terminal domain-containing protein</fullName>
    </recommendedName>
</protein>